<evidence type="ECO:0000256" key="8">
    <source>
        <dbReference type="ARBA" id="ARBA00022737"/>
    </source>
</evidence>
<dbReference type="OrthoDB" id="4062651at2759"/>
<dbReference type="InterPro" id="IPR021720">
    <property type="entry name" value="Malectin_dom"/>
</dbReference>
<keyword evidence="19" id="KW-1185">Reference proteome</keyword>
<dbReference type="InterPro" id="IPR008271">
    <property type="entry name" value="Ser/Thr_kinase_AS"/>
</dbReference>
<keyword evidence="12 16" id="KW-1133">Transmembrane helix</keyword>
<dbReference type="Gene3D" id="2.60.120.430">
    <property type="entry name" value="Galactose-binding lectin"/>
    <property type="match status" value="1"/>
</dbReference>
<keyword evidence="6 16" id="KW-0812">Transmembrane</keyword>
<name>A0A0K9Q460_ZOSMR</name>
<dbReference type="Gene3D" id="3.30.200.20">
    <property type="entry name" value="Phosphorylase Kinase, domain 1"/>
    <property type="match status" value="1"/>
</dbReference>
<keyword evidence="9" id="KW-0547">Nucleotide-binding</keyword>
<sequence length="468" mass="52488">GQNVLKDFNIREEAGGSGQAIIKNFTAQVEDNTLEIHLYWAGKGTTGIPYQGNYGPLISAISVTQIESSEFGQDRFKPTVGVIFAIVIGFGMISAFISILLWRTGYFRYFSKPKKRKVDHNNLPVEHHYYFSIKDINIATENFRPENKIGEGGFGPVYKGMLGNGTEVAVKKLSPKSKQGSREFLNEIGMVSALQHPNLVKLFGCCIEGNQLLLIYEYMENNSLGRALFGKEEYRLKFDWQTRFMICLGIAKGLAFLHEESSLKIVHRDIKASNILLDKNLNPKISDFGLAKLDEKEKTHISTRIAGTVGYMAPEYATRGYLTDKADVYSFGIVILEIVSGKSNTKIIPTGEFFYLQDWALILFEQKRLLELVDPDLGSNYSKDEALKLLTVCLLCIHPSPSQRPPMSDAVRMLVGEMLIPVPSRNHSVSEEWSHGALSVLPRSQEISTQTVVDLPSADSSKYFYRDE</sequence>
<dbReference type="InterPro" id="IPR000719">
    <property type="entry name" value="Prot_kinase_dom"/>
</dbReference>
<reference evidence="19" key="1">
    <citation type="journal article" date="2016" name="Nature">
        <title>The genome of the seagrass Zostera marina reveals angiosperm adaptation to the sea.</title>
        <authorList>
            <person name="Olsen J.L."/>
            <person name="Rouze P."/>
            <person name="Verhelst B."/>
            <person name="Lin Y.-C."/>
            <person name="Bayer T."/>
            <person name="Collen J."/>
            <person name="Dattolo E."/>
            <person name="De Paoli E."/>
            <person name="Dittami S."/>
            <person name="Maumus F."/>
            <person name="Michel G."/>
            <person name="Kersting A."/>
            <person name="Lauritano C."/>
            <person name="Lohaus R."/>
            <person name="Toepel M."/>
            <person name="Tonon T."/>
            <person name="Vanneste K."/>
            <person name="Amirebrahimi M."/>
            <person name="Brakel J."/>
            <person name="Bostroem C."/>
            <person name="Chovatia M."/>
            <person name="Grimwood J."/>
            <person name="Jenkins J.W."/>
            <person name="Jueterbock A."/>
            <person name="Mraz A."/>
            <person name="Stam W.T."/>
            <person name="Tice H."/>
            <person name="Bornberg-Bauer E."/>
            <person name="Green P.J."/>
            <person name="Pearson G.A."/>
            <person name="Procaccini G."/>
            <person name="Duarte C.M."/>
            <person name="Schmutz J."/>
            <person name="Reusch T.B.H."/>
            <person name="Van de Peer Y."/>
        </authorList>
    </citation>
    <scope>NUCLEOTIDE SEQUENCE [LARGE SCALE GENOMIC DNA]</scope>
    <source>
        <strain evidence="19">cv. Finnish</strain>
    </source>
</reference>
<dbReference type="InterPro" id="IPR001245">
    <property type="entry name" value="Ser-Thr/Tyr_kinase_cat_dom"/>
</dbReference>
<feature type="non-terminal residue" evidence="18">
    <location>
        <position position="1"/>
    </location>
</feature>
<dbReference type="GO" id="GO:0004674">
    <property type="term" value="F:protein serine/threonine kinase activity"/>
    <property type="evidence" value="ECO:0007669"/>
    <property type="project" value="UniProtKB-KW"/>
</dbReference>
<keyword evidence="7" id="KW-0732">Signal</keyword>
<dbReference type="Proteomes" id="UP000036987">
    <property type="component" value="Unassembled WGS sequence"/>
</dbReference>
<keyword evidence="5" id="KW-0808">Transferase</keyword>
<dbReference type="EMBL" id="LFYR01000192">
    <property type="protein sequence ID" value="KMZ75240.1"/>
    <property type="molecule type" value="Genomic_DNA"/>
</dbReference>
<evidence type="ECO:0000256" key="1">
    <source>
        <dbReference type="ARBA" id="ARBA00004167"/>
    </source>
</evidence>
<dbReference type="PROSITE" id="PS00108">
    <property type="entry name" value="PROTEIN_KINASE_ST"/>
    <property type="match status" value="1"/>
</dbReference>
<dbReference type="PANTHER" id="PTHR48006:SF81">
    <property type="entry name" value="PROTEIN KINASE DOMAIN-CONTAINING PROTEIN"/>
    <property type="match status" value="1"/>
</dbReference>
<evidence type="ECO:0000256" key="16">
    <source>
        <dbReference type="SAM" id="Phobius"/>
    </source>
</evidence>
<keyword evidence="13 16" id="KW-0472">Membrane</keyword>
<dbReference type="Pfam" id="PF11721">
    <property type="entry name" value="Malectin"/>
    <property type="match status" value="1"/>
</dbReference>
<dbReference type="Gene3D" id="1.10.510.10">
    <property type="entry name" value="Transferase(Phosphotransferase) domain 1"/>
    <property type="match status" value="1"/>
</dbReference>
<evidence type="ECO:0000259" key="17">
    <source>
        <dbReference type="PROSITE" id="PS50011"/>
    </source>
</evidence>
<protein>
    <recommendedName>
        <fullName evidence="2">non-specific serine/threonine protein kinase</fullName>
        <ecNumber evidence="2">2.7.11.1</ecNumber>
    </recommendedName>
</protein>
<dbReference type="FunFam" id="3.30.200.20:FF:000217">
    <property type="entry name" value="probable LRR receptor-like serine/threonine-protein kinase At1g53430"/>
    <property type="match status" value="1"/>
</dbReference>
<dbReference type="EC" id="2.7.11.1" evidence="2"/>
<evidence type="ECO:0000256" key="15">
    <source>
        <dbReference type="ARBA" id="ARBA00023180"/>
    </source>
</evidence>
<dbReference type="InterPro" id="IPR051824">
    <property type="entry name" value="LRR_Rcpt-Like_S/T_Kinase"/>
</dbReference>
<dbReference type="SUPFAM" id="SSF56112">
    <property type="entry name" value="Protein kinase-like (PK-like)"/>
    <property type="match status" value="1"/>
</dbReference>
<evidence type="ECO:0000256" key="5">
    <source>
        <dbReference type="ARBA" id="ARBA00022679"/>
    </source>
</evidence>
<evidence type="ECO:0000313" key="19">
    <source>
        <dbReference type="Proteomes" id="UP000036987"/>
    </source>
</evidence>
<keyword evidence="14" id="KW-0675">Receptor</keyword>
<dbReference type="Pfam" id="PF07714">
    <property type="entry name" value="PK_Tyr_Ser-Thr"/>
    <property type="match status" value="1"/>
</dbReference>
<organism evidence="18 19">
    <name type="scientific">Zostera marina</name>
    <name type="common">Eelgrass</name>
    <dbReference type="NCBI Taxonomy" id="29655"/>
    <lineage>
        <taxon>Eukaryota</taxon>
        <taxon>Viridiplantae</taxon>
        <taxon>Streptophyta</taxon>
        <taxon>Embryophyta</taxon>
        <taxon>Tracheophyta</taxon>
        <taxon>Spermatophyta</taxon>
        <taxon>Magnoliopsida</taxon>
        <taxon>Liliopsida</taxon>
        <taxon>Zosteraceae</taxon>
        <taxon>Zostera</taxon>
    </lineage>
</organism>
<dbReference type="GO" id="GO:0016020">
    <property type="term" value="C:membrane"/>
    <property type="evidence" value="ECO:0007669"/>
    <property type="project" value="UniProtKB-SubCell"/>
</dbReference>
<dbReference type="InterPro" id="IPR011009">
    <property type="entry name" value="Kinase-like_dom_sf"/>
</dbReference>
<comment type="caution">
    <text evidence="18">The sequence shown here is derived from an EMBL/GenBank/DDBJ whole genome shotgun (WGS) entry which is preliminary data.</text>
</comment>
<evidence type="ECO:0000256" key="14">
    <source>
        <dbReference type="ARBA" id="ARBA00023170"/>
    </source>
</evidence>
<evidence type="ECO:0000256" key="13">
    <source>
        <dbReference type="ARBA" id="ARBA00023136"/>
    </source>
</evidence>
<dbReference type="PANTHER" id="PTHR48006">
    <property type="entry name" value="LEUCINE-RICH REPEAT-CONTAINING PROTEIN DDB_G0281931-RELATED"/>
    <property type="match status" value="1"/>
</dbReference>
<dbReference type="CDD" id="cd14066">
    <property type="entry name" value="STKc_IRAK"/>
    <property type="match status" value="1"/>
</dbReference>
<evidence type="ECO:0000256" key="11">
    <source>
        <dbReference type="ARBA" id="ARBA00022840"/>
    </source>
</evidence>
<evidence type="ECO:0000256" key="4">
    <source>
        <dbReference type="ARBA" id="ARBA00022553"/>
    </source>
</evidence>
<evidence type="ECO:0000256" key="3">
    <source>
        <dbReference type="ARBA" id="ARBA00022527"/>
    </source>
</evidence>
<evidence type="ECO:0000256" key="10">
    <source>
        <dbReference type="ARBA" id="ARBA00022777"/>
    </source>
</evidence>
<evidence type="ECO:0000313" key="18">
    <source>
        <dbReference type="EMBL" id="KMZ75240.1"/>
    </source>
</evidence>
<accession>A0A0K9Q460</accession>
<comment type="subcellular location">
    <subcellularLocation>
        <location evidence="1">Membrane</location>
        <topology evidence="1">Single-pass membrane protein</topology>
    </subcellularLocation>
</comment>
<dbReference type="AlphaFoldDB" id="A0A0K9Q460"/>
<feature type="transmembrane region" description="Helical" evidence="16">
    <location>
        <begin position="80"/>
        <end position="102"/>
    </location>
</feature>
<keyword evidence="10 18" id="KW-0418">Kinase</keyword>
<evidence type="ECO:0000256" key="6">
    <source>
        <dbReference type="ARBA" id="ARBA00022692"/>
    </source>
</evidence>
<proteinExistence type="predicted"/>
<dbReference type="GO" id="GO:0005524">
    <property type="term" value="F:ATP binding"/>
    <property type="evidence" value="ECO:0007669"/>
    <property type="project" value="UniProtKB-KW"/>
</dbReference>
<dbReference type="PROSITE" id="PS50011">
    <property type="entry name" value="PROTEIN_KINASE_DOM"/>
    <property type="match status" value="1"/>
</dbReference>
<dbReference type="FunFam" id="1.10.510.10:FF:000044">
    <property type="entry name" value="Putative LRR receptor-like serine/threonine-protein kinase"/>
    <property type="match status" value="1"/>
</dbReference>
<evidence type="ECO:0000256" key="9">
    <source>
        <dbReference type="ARBA" id="ARBA00022741"/>
    </source>
</evidence>
<keyword evidence="8" id="KW-0677">Repeat</keyword>
<evidence type="ECO:0000256" key="7">
    <source>
        <dbReference type="ARBA" id="ARBA00022729"/>
    </source>
</evidence>
<evidence type="ECO:0000256" key="2">
    <source>
        <dbReference type="ARBA" id="ARBA00012513"/>
    </source>
</evidence>
<dbReference type="SMART" id="SM00220">
    <property type="entry name" value="S_TKc"/>
    <property type="match status" value="1"/>
</dbReference>
<keyword evidence="11" id="KW-0067">ATP-binding</keyword>
<evidence type="ECO:0000256" key="12">
    <source>
        <dbReference type="ARBA" id="ARBA00022989"/>
    </source>
</evidence>
<feature type="domain" description="Protein kinase" evidence="17">
    <location>
        <begin position="143"/>
        <end position="420"/>
    </location>
</feature>
<keyword evidence="15" id="KW-0325">Glycoprotein</keyword>
<keyword evidence="4" id="KW-0597">Phosphoprotein</keyword>
<gene>
    <name evidence="18" type="ORF">ZOSMA_117G00590</name>
</gene>
<keyword evidence="3" id="KW-0723">Serine/threonine-protein kinase</keyword>